<reference evidence="3" key="1">
    <citation type="journal article" date="2019" name="Int. J. Syst. Evol. Microbiol.">
        <title>The Global Catalogue of Microorganisms (GCM) 10K type strain sequencing project: providing services to taxonomists for standard genome sequencing and annotation.</title>
        <authorList>
            <consortium name="The Broad Institute Genomics Platform"/>
            <consortium name="The Broad Institute Genome Sequencing Center for Infectious Disease"/>
            <person name="Wu L."/>
            <person name="Ma J."/>
        </authorList>
    </citation>
    <scope>NUCLEOTIDE SEQUENCE [LARGE SCALE GENOMIC DNA]</scope>
    <source>
        <strain evidence="3">CECT 7649</strain>
    </source>
</reference>
<dbReference type="Proteomes" id="UP001596496">
    <property type="component" value="Unassembled WGS sequence"/>
</dbReference>
<evidence type="ECO:0000256" key="1">
    <source>
        <dbReference type="SAM" id="SignalP"/>
    </source>
</evidence>
<evidence type="ECO:0000313" key="2">
    <source>
        <dbReference type="EMBL" id="MFC7381226.1"/>
    </source>
</evidence>
<accession>A0ABW2P285</accession>
<comment type="caution">
    <text evidence="2">The sequence shown here is derived from an EMBL/GenBank/DDBJ whole genome shotgun (WGS) entry which is preliminary data.</text>
</comment>
<organism evidence="2 3">
    <name type="scientific">Sphaerisporangium rhizosphaerae</name>
    <dbReference type="NCBI Taxonomy" id="2269375"/>
    <lineage>
        <taxon>Bacteria</taxon>
        <taxon>Bacillati</taxon>
        <taxon>Actinomycetota</taxon>
        <taxon>Actinomycetes</taxon>
        <taxon>Streptosporangiales</taxon>
        <taxon>Streptosporangiaceae</taxon>
        <taxon>Sphaerisporangium</taxon>
    </lineage>
</organism>
<dbReference type="RefSeq" id="WP_380824154.1">
    <property type="nucleotide sequence ID" value="NZ_JBHTCG010000002.1"/>
</dbReference>
<sequence length="268" mass="27899">MSRPLVVTALAAFCAVGSLTGSAEAAAPAAPAVASPSSAGSATSAGFATSGARVIYGFAWADGKGVLRVTPLKATLHTKGGPPRYTFAPIAGAKEKRVAYARADVRRVTSACDLKETEGVVKVDAKGLGTTRCKPADLTFALGLGPTPVRISLGATTRVYEVLAMPGSPKTAYGTIKRVNDTTVMFTRGGKSIKLGYTGLSFSRTTRSCGAAWAADRHNAQKNGLGHKYCSTADFTKALRSARRPVAVRIDYTPLSGQLNQVWETSAR</sequence>
<name>A0ABW2P285_9ACTN</name>
<feature type="signal peptide" evidence="1">
    <location>
        <begin position="1"/>
        <end position="25"/>
    </location>
</feature>
<keyword evidence="3" id="KW-1185">Reference proteome</keyword>
<feature type="chain" id="PRO_5047108178" evidence="1">
    <location>
        <begin position="26"/>
        <end position="268"/>
    </location>
</feature>
<keyword evidence="1" id="KW-0732">Signal</keyword>
<gene>
    <name evidence="2" type="ORF">ACFQSB_03335</name>
</gene>
<dbReference type="EMBL" id="JBHTCG010000002">
    <property type="protein sequence ID" value="MFC7381226.1"/>
    <property type="molecule type" value="Genomic_DNA"/>
</dbReference>
<protein>
    <submittedName>
        <fullName evidence="2">Uncharacterized protein</fullName>
    </submittedName>
</protein>
<evidence type="ECO:0000313" key="3">
    <source>
        <dbReference type="Proteomes" id="UP001596496"/>
    </source>
</evidence>
<proteinExistence type="predicted"/>